<feature type="non-terminal residue" evidence="1">
    <location>
        <position position="96"/>
    </location>
</feature>
<organism evidence="1 2">
    <name type="scientific">Cetraspora pellucida</name>
    <dbReference type="NCBI Taxonomy" id="1433469"/>
    <lineage>
        <taxon>Eukaryota</taxon>
        <taxon>Fungi</taxon>
        <taxon>Fungi incertae sedis</taxon>
        <taxon>Mucoromycota</taxon>
        <taxon>Glomeromycotina</taxon>
        <taxon>Glomeromycetes</taxon>
        <taxon>Diversisporales</taxon>
        <taxon>Gigasporaceae</taxon>
        <taxon>Cetraspora</taxon>
    </lineage>
</organism>
<keyword evidence="2" id="KW-1185">Reference proteome</keyword>
<protein>
    <submittedName>
        <fullName evidence="1">1919_t:CDS:1</fullName>
    </submittedName>
</protein>
<reference evidence="1" key="1">
    <citation type="submission" date="2021-06" db="EMBL/GenBank/DDBJ databases">
        <authorList>
            <person name="Kallberg Y."/>
            <person name="Tangrot J."/>
            <person name="Rosling A."/>
        </authorList>
    </citation>
    <scope>NUCLEOTIDE SEQUENCE</scope>
    <source>
        <strain evidence="1">28 12/20/2015</strain>
    </source>
</reference>
<name>A0ACA9NYA8_9GLOM</name>
<dbReference type="Proteomes" id="UP000789366">
    <property type="component" value="Unassembled WGS sequence"/>
</dbReference>
<accession>A0ACA9NYA8</accession>
<proteinExistence type="predicted"/>
<sequence>MEEFLYEVPSDYEEVYGDPSQEPSTDIGQTAMDDGLEFDWHSLEKLKEIVTKSIEESDDESSKSNDEFLESDNDAETLRNEFENPVPFASKNDTTL</sequence>
<evidence type="ECO:0000313" key="1">
    <source>
        <dbReference type="EMBL" id="CAG8677503.1"/>
    </source>
</evidence>
<gene>
    <name evidence="1" type="ORF">SPELUC_LOCUS9979</name>
</gene>
<evidence type="ECO:0000313" key="2">
    <source>
        <dbReference type="Proteomes" id="UP000789366"/>
    </source>
</evidence>
<dbReference type="EMBL" id="CAJVPW010017604">
    <property type="protein sequence ID" value="CAG8677503.1"/>
    <property type="molecule type" value="Genomic_DNA"/>
</dbReference>
<comment type="caution">
    <text evidence="1">The sequence shown here is derived from an EMBL/GenBank/DDBJ whole genome shotgun (WGS) entry which is preliminary data.</text>
</comment>